<proteinExistence type="predicted"/>
<accession>A0A0A9WA47</accession>
<dbReference type="EMBL" id="GBHO01038980">
    <property type="protein sequence ID" value="JAG04624.1"/>
    <property type="molecule type" value="Transcribed_RNA"/>
</dbReference>
<reference evidence="2" key="1">
    <citation type="journal article" date="2014" name="PLoS ONE">
        <title>Transcriptome-Based Identification of ABC Transporters in the Western Tarnished Plant Bug Lygus hesperus.</title>
        <authorList>
            <person name="Hull J.J."/>
            <person name="Chaney K."/>
            <person name="Geib S.M."/>
            <person name="Fabrick J.A."/>
            <person name="Brent C.S."/>
            <person name="Walsh D."/>
            <person name="Lavine L.C."/>
        </authorList>
    </citation>
    <scope>NUCLEOTIDE SEQUENCE</scope>
</reference>
<protein>
    <submittedName>
        <fullName evidence="2">Ras guanine nucleotide exchange factor efc25</fullName>
    </submittedName>
</protein>
<sequence>MVYESDFYTVRRPYTRPTITSYSVTGWRPCMSIRGAIAPPGTHSKVRMSILLGELNRIQNRHRPHIAYVPTEDFLCSRPLVDFDDEAKHIRAAADKLIRYCHTSVPHETSRLPIRVITAYDRYAPEGRYVSKYSNDIPTNIQCMSYYTEPSRVTIGRGHLACMSYAGGRGYPRRKHLYSDETRDIGDEIKFRSYYSKNVHPRNDDALLLPTGESQQSSETK</sequence>
<organism evidence="2">
    <name type="scientific">Lygus hesperus</name>
    <name type="common">Western plant bug</name>
    <dbReference type="NCBI Taxonomy" id="30085"/>
    <lineage>
        <taxon>Eukaryota</taxon>
        <taxon>Metazoa</taxon>
        <taxon>Ecdysozoa</taxon>
        <taxon>Arthropoda</taxon>
        <taxon>Hexapoda</taxon>
        <taxon>Insecta</taxon>
        <taxon>Pterygota</taxon>
        <taxon>Neoptera</taxon>
        <taxon>Paraneoptera</taxon>
        <taxon>Hemiptera</taxon>
        <taxon>Heteroptera</taxon>
        <taxon>Panheteroptera</taxon>
        <taxon>Cimicomorpha</taxon>
        <taxon>Miridae</taxon>
        <taxon>Mirini</taxon>
        <taxon>Lygus</taxon>
    </lineage>
</organism>
<dbReference type="EMBL" id="GBHO01038985">
    <property type="protein sequence ID" value="JAG04619.1"/>
    <property type="molecule type" value="Transcribed_RNA"/>
</dbReference>
<feature type="region of interest" description="Disordered" evidence="1">
    <location>
        <begin position="202"/>
        <end position="221"/>
    </location>
</feature>
<evidence type="ECO:0000313" key="2">
    <source>
        <dbReference type="EMBL" id="JAG04619.1"/>
    </source>
</evidence>
<reference evidence="2" key="2">
    <citation type="submission" date="2014-07" db="EMBL/GenBank/DDBJ databases">
        <authorList>
            <person name="Hull J."/>
        </authorList>
    </citation>
    <scope>NUCLEOTIDE SEQUENCE</scope>
</reference>
<evidence type="ECO:0000256" key="1">
    <source>
        <dbReference type="SAM" id="MobiDB-lite"/>
    </source>
</evidence>
<gene>
    <name evidence="2" type="primary">efc25_0</name>
    <name evidence="3" type="synonym">efc25_1</name>
    <name evidence="2" type="ORF">CM83_89372</name>
    <name evidence="3" type="ORF">CM83_89374</name>
</gene>
<dbReference type="AlphaFoldDB" id="A0A0A9WA47"/>
<evidence type="ECO:0000313" key="3">
    <source>
        <dbReference type="EMBL" id="JAG04624.1"/>
    </source>
</evidence>
<feature type="compositionally biased region" description="Polar residues" evidence="1">
    <location>
        <begin position="212"/>
        <end position="221"/>
    </location>
</feature>
<name>A0A0A9WA47_LYGHE</name>